<proteinExistence type="predicted"/>
<reference evidence="2" key="1">
    <citation type="journal article" date="2019" name="Int. J. Syst. Evol. Microbiol.">
        <title>The Global Catalogue of Microorganisms (GCM) 10K type strain sequencing project: providing services to taxonomists for standard genome sequencing and annotation.</title>
        <authorList>
            <consortium name="The Broad Institute Genomics Platform"/>
            <consortium name="The Broad Institute Genome Sequencing Center for Infectious Disease"/>
            <person name="Wu L."/>
            <person name="Ma J."/>
        </authorList>
    </citation>
    <scope>NUCLEOTIDE SEQUENCE [LARGE SCALE GENOMIC DNA]</scope>
    <source>
        <strain evidence="2">CECT 8472</strain>
    </source>
</reference>
<name>A0ABV8UM51_9PROT</name>
<evidence type="ECO:0000313" key="2">
    <source>
        <dbReference type="Proteomes" id="UP001595799"/>
    </source>
</evidence>
<sequence length="102" mass="11287">MIEVPSSTSIFQSVQAIPGDLKTRVLTTNIDLDEGTCSIELLEEVSVFFGLGLNPVRKIIQEVAADLSTWRDVAKEVSARDGKIMRIASVFCMMKLERVQSL</sequence>
<dbReference type="RefSeq" id="WP_382422001.1">
    <property type="nucleotide sequence ID" value="NZ_JBHSCW010000003.1"/>
</dbReference>
<keyword evidence="2" id="KW-1185">Reference proteome</keyword>
<comment type="caution">
    <text evidence="1">The sequence shown here is derived from an EMBL/GenBank/DDBJ whole genome shotgun (WGS) entry which is preliminary data.</text>
</comment>
<gene>
    <name evidence="1" type="ORF">ACFOW6_09000</name>
</gene>
<evidence type="ECO:0000313" key="1">
    <source>
        <dbReference type="EMBL" id="MFC4351676.1"/>
    </source>
</evidence>
<accession>A0ABV8UM51</accession>
<protein>
    <submittedName>
        <fullName evidence="1">Uncharacterized protein</fullName>
    </submittedName>
</protein>
<dbReference type="Proteomes" id="UP001595799">
    <property type="component" value="Unassembled WGS sequence"/>
</dbReference>
<dbReference type="EMBL" id="JBHSCW010000003">
    <property type="protein sequence ID" value="MFC4351676.1"/>
    <property type="molecule type" value="Genomic_DNA"/>
</dbReference>
<organism evidence="1 2">
    <name type="scientific">Fodinicurvata halophila</name>
    <dbReference type="NCBI Taxonomy" id="1419723"/>
    <lineage>
        <taxon>Bacteria</taxon>
        <taxon>Pseudomonadati</taxon>
        <taxon>Pseudomonadota</taxon>
        <taxon>Alphaproteobacteria</taxon>
        <taxon>Rhodospirillales</taxon>
        <taxon>Rhodovibrionaceae</taxon>
        <taxon>Fodinicurvata</taxon>
    </lineage>
</organism>